<dbReference type="Pfam" id="PF02371">
    <property type="entry name" value="Transposase_20"/>
    <property type="match status" value="1"/>
</dbReference>
<gene>
    <name evidence="4" type="ORF">NCCP602_13210</name>
</gene>
<dbReference type="PANTHER" id="PTHR33055:SF16">
    <property type="entry name" value="TRANSPOSASE FOR INSERTION SEQUENCE ELEMENT IS1547"/>
    <property type="match status" value="1"/>
</dbReference>
<evidence type="ECO:0000313" key="4">
    <source>
        <dbReference type="EMBL" id="GAA0035360.1"/>
    </source>
</evidence>
<comment type="caution">
    <text evidence="4">The sequence shown here is derived from an EMBL/GenBank/DDBJ whole genome shotgun (WGS) entry which is preliminary data.</text>
</comment>
<evidence type="ECO:0000256" key="1">
    <source>
        <dbReference type="SAM" id="Coils"/>
    </source>
</evidence>
<proteinExistence type="predicted"/>
<keyword evidence="5" id="KW-1185">Reference proteome</keyword>
<dbReference type="InterPro" id="IPR003346">
    <property type="entry name" value="Transposase_20"/>
</dbReference>
<organism evidence="4 5">
    <name type="scientific">Brevibacterium metallidurans</name>
    <dbReference type="NCBI Taxonomy" id="1482676"/>
    <lineage>
        <taxon>Bacteria</taxon>
        <taxon>Bacillati</taxon>
        <taxon>Actinomycetota</taxon>
        <taxon>Actinomycetes</taxon>
        <taxon>Micrococcales</taxon>
        <taxon>Brevibacteriaceae</taxon>
        <taxon>Brevibacterium</taxon>
    </lineage>
</organism>
<evidence type="ECO:0000313" key="5">
    <source>
        <dbReference type="Proteomes" id="UP001498238"/>
    </source>
</evidence>
<sequence>MSIVSYLYAFVVGVDTHARNHVYSIITTTGHRVDDREFPTTAKGLSRALDWVARRTGGDLSTLWVIEGIGTYGALLADQVTEAGYRVVEAARMSAKDRNGVGKNDHIDAHRIAATVLPLDETELRSPRDSHGTRRALQILVKARDSMTKDRTRTVNALTAVLRSHDLGIDARRSLSRAKVAVIAKWRSRTEPVEVLEARREAVRLARRVRELDAEITDYAKRIRDLVAQSPARRLLAEPGIGPITAAVFFLAWSHPGRIHSEAGFAKLAGANPIPASSGNTVRFRLNRGGDRRLNSALYMVIITRLSHDDHTRKYLRTRMSENKTKKEVIRSLKRYLARRVYRILESGHPIENAA</sequence>
<dbReference type="Pfam" id="PF01548">
    <property type="entry name" value="DEDD_Tnp_IS110"/>
    <property type="match status" value="1"/>
</dbReference>
<keyword evidence="1" id="KW-0175">Coiled coil</keyword>
<dbReference type="Proteomes" id="UP001498238">
    <property type="component" value="Unassembled WGS sequence"/>
</dbReference>
<feature type="domain" description="Transposase IS116/IS110/IS902 C-terminal" evidence="3">
    <location>
        <begin position="233"/>
        <end position="316"/>
    </location>
</feature>
<dbReference type="PANTHER" id="PTHR33055">
    <property type="entry name" value="TRANSPOSASE FOR INSERTION SEQUENCE ELEMENT IS1111A"/>
    <property type="match status" value="1"/>
</dbReference>
<dbReference type="InterPro" id="IPR002525">
    <property type="entry name" value="Transp_IS110-like_N"/>
</dbReference>
<name>A0ABN0SLU6_9MICO</name>
<feature type="coiled-coil region" evidence="1">
    <location>
        <begin position="195"/>
        <end position="229"/>
    </location>
</feature>
<reference evidence="4 5" key="1">
    <citation type="submission" date="2024-01" db="EMBL/GenBank/DDBJ databases">
        <title>Characterization of antibiotic resistant novel bacterial strains and their environmental applications.</title>
        <authorList>
            <person name="Manzoor S."/>
            <person name="Abbas S."/>
            <person name="Arshad M."/>
            <person name="Ahmed I."/>
        </authorList>
    </citation>
    <scope>NUCLEOTIDE SEQUENCE [LARGE SCALE GENOMIC DNA]</scope>
    <source>
        <strain evidence="4 5">NCCP-602</strain>
    </source>
</reference>
<evidence type="ECO:0000259" key="3">
    <source>
        <dbReference type="Pfam" id="PF02371"/>
    </source>
</evidence>
<dbReference type="RefSeq" id="WP_339392252.1">
    <property type="nucleotide sequence ID" value="NZ_BAAAAF010000004.1"/>
</dbReference>
<evidence type="ECO:0000259" key="2">
    <source>
        <dbReference type="Pfam" id="PF01548"/>
    </source>
</evidence>
<dbReference type="EMBL" id="BAAAAF010000004">
    <property type="protein sequence ID" value="GAA0035360.1"/>
    <property type="molecule type" value="Genomic_DNA"/>
</dbReference>
<feature type="domain" description="Transposase IS110-like N-terminal" evidence="2">
    <location>
        <begin position="12"/>
        <end position="164"/>
    </location>
</feature>
<dbReference type="NCBIfam" id="NF033542">
    <property type="entry name" value="transpos_IS110"/>
    <property type="match status" value="1"/>
</dbReference>
<accession>A0ABN0SLU6</accession>
<protein>
    <submittedName>
        <fullName evidence="4">IS110 family transposase</fullName>
    </submittedName>
</protein>
<dbReference type="InterPro" id="IPR047650">
    <property type="entry name" value="Transpos_IS110"/>
</dbReference>